<organism evidence="1 2">
    <name type="scientific">Persea americana</name>
    <name type="common">Avocado</name>
    <dbReference type="NCBI Taxonomy" id="3435"/>
    <lineage>
        <taxon>Eukaryota</taxon>
        <taxon>Viridiplantae</taxon>
        <taxon>Streptophyta</taxon>
        <taxon>Embryophyta</taxon>
        <taxon>Tracheophyta</taxon>
        <taxon>Spermatophyta</taxon>
        <taxon>Magnoliopsida</taxon>
        <taxon>Magnoliidae</taxon>
        <taxon>Laurales</taxon>
        <taxon>Lauraceae</taxon>
        <taxon>Persea</taxon>
    </lineage>
</organism>
<proteinExistence type="predicted"/>
<protein>
    <submittedName>
        <fullName evidence="1">Uncharacterized protein</fullName>
    </submittedName>
</protein>
<keyword evidence="2" id="KW-1185">Reference proteome</keyword>
<dbReference type="EMBL" id="CM056815">
    <property type="protein sequence ID" value="KAJ8628860.1"/>
    <property type="molecule type" value="Genomic_DNA"/>
</dbReference>
<dbReference type="Proteomes" id="UP001234297">
    <property type="component" value="Chromosome 7"/>
</dbReference>
<sequence length="229" mass="25950">MRTRFDSRSDRRASAPGNGNGLRDLRLFRFVYGLIQILRGSVPCGASTRRQPGDVVIEMNGGASNSRQQDDVVRESDFGVCTSRLQDNIVMTMDAEAPTSREYNAEASTSRQYNDEDGEREEETPNNADRGREEPETEDDTRERVEWVASIEKKLQDHTRTETAETETISIPIVSKGPRGFGQGVEIAYEPRVIPIGPYHRSKPHLQNMQELEVLQNEIQPCQHFPKED</sequence>
<accession>A0ACC2L606</accession>
<gene>
    <name evidence="1" type="ORF">MRB53_022183</name>
</gene>
<comment type="caution">
    <text evidence="1">The sequence shown here is derived from an EMBL/GenBank/DDBJ whole genome shotgun (WGS) entry which is preliminary data.</text>
</comment>
<evidence type="ECO:0000313" key="1">
    <source>
        <dbReference type="EMBL" id="KAJ8628860.1"/>
    </source>
</evidence>
<name>A0ACC2L606_PERAE</name>
<reference evidence="1 2" key="1">
    <citation type="journal article" date="2022" name="Hortic Res">
        <title>A haplotype resolved chromosomal level avocado genome allows analysis of novel avocado genes.</title>
        <authorList>
            <person name="Nath O."/>
            <person name="Fletcher S.J."/>
            <person name="Hayward A."/>
            <person name="Shaw L.M."/>
            <person name="Masouleh A.K."/>
            <person name="Furtado A."/>
            <person name="Henry R.J."/>
            <person name="Mitter N."/>
        </authorList>
    </citation>
    <scope>NUCLEOTIDE SEQUENCE [LARGE SCALE GENOMIC DNA]</scope>
    <source>
        <strain evidence="2">cv. Hass</strain>
    </source>
</reference>
<evidence type="ECO:0000313" key="2">
    <source>
        <dbReference type="Proteomes" id="UP001234297"/>
    </source>
</evidence>